<name>A0A8F5BPI0_SACSH</name>
<proteinExistence type="predicted"/>
<gene>
    <name evidence="1" type="ORF">J5U23_01957</name>
</gene>
<evidence type="ECO:0000313" key="2">
    <source>
        <dbReference type="Proteomes" id="UP000694018"/>
    </source>
</evidence>
<dbReference type="AlphaFoldDB" id="A0A8F5BPI0"/>
<protein>
    <submittedName>
        <fullName evidence="1">Uncharacterized protein</fullName>
    </submittedName>
</protein>
<accession>A0A8F5BPI0</accession>
<dbReference type="Proteomes" id="UP000694018">
    <property type="component" value="Chromosome"/>
</dbReference>
<organism evidence="1 2">
    <name type="scientific">Saccharolobus shibatae (strain ATCC 51178 / DSM 5389 / JCM 8931 / NBRC 15437 / B12)</name>
    <name type="common">Sulfolobus shibatae</name>
    <dbReference type="NCBI Taxonomy" id="523848"/>
    <lineage>
        <taxon>Archaea</taxon>
        <taxon>Thermoproteota</taxon>
        <taxon>Thermoprotei</taxon>
        <taxon>Sulfolobales</taxon>
        <taxon>Sulfolobaceae</taxon>
        <taxon>Saccharolobus</taxon>
    </lineage>
</organism>
<evidence type="ECO:0000313" key="1">
    <source>
        <dbReference type="EMBL" id="QXJ29088.1"/>
    </source>
</evidence>
<dbReference type="KEGG" id="sshi:J5U23_01957"/>
<dbReference type="EMBL" id="CP077717">
    <property type="protein sequence ID" value="QXJ29088.1"/>
    <property type="molecule type" value="Genomic_DNA"/>
</dbReference>
<reference evidence="1" key="1">
    <citation type="journal article" date="2021" name="Environ. Microbiol.">
        <title>New insights into the diversity and evolution of the archaeal mobilome from three complete genomes of Saccharolobus shibatae.</title>
        <authorList>
            <person name="Medvedeva S."/>
            <person name="Brandt D."/>
            <person name="Cvirkaite-Krupovic V."/>
            <person name="Liu Y."/>
            <person name="Severinov K."/>
            <person name="Ishino S."/>
            <person name="Ishino Y."/>
            <person name="Prangishvili D."/>
            <person name="Kalinowski J."/>
            <person name="Krupovic M."/>
        </authorList>
    </citation>
    <scope>NUCLEOTIDE SEQUENCE</scope>
    <source>
        <strain evidence="1">B12</strain>
    </source>
</reference>
<sequence>MLLLAEKFLSFAIHFLHVEENPTMNPRSNVRGRKGSMRPLVSWLGGMLPNLGTGGRTRGMRARG</sequence>